<dbReference type="Gene3D" id="3.30.1490.40">
    <property type="match status" value="1"/>
</dbReference>
<organism evidence="3 4">
    <name type="scientific">Arthroderma otae (strain ATCC MYA-4605 / CBS 113480)</name>
    <name type="common">Microsporum canis</name>
    <dbReference type="NCBI Taxonomy" id="554155"/>
    <lineage>
        <taxon>Eukaryota</taxon>
        <taxon>Fungi</taxon>
        <taxon>Dikarya</taxon>
        <taxon>Ascomycota</taxon>
        <taxon>Pezizomycotina</taxon>
        <taxon>Eurotiomycetes</taxon>
        <taxon>Eurotiomycetidae</taxon>
        <taxon>Onygenales</taxon>
        <taxon>Arthrodermataceae</taxon>
        <taxon>Microsporum</taxon>
    </lineage>
</organism>
<dbReference type="PANTHER" id="PTHR13138:SF3">
    <property type="entry name" value="CD2 ANTIGEN CYTOPLASMIC TAIL-BINDING PROTEIN 2"/>
    <property type="match status" value="1"/>
</dbReference>
<dbReference type="OMA" id="GENTNFY"/>
<feature type="compositionally biased region" description="Basic residues" evidence="1">
    <location>
        <begin position="303"/>
        <end position="320"/>
    </location>
</feature>
<dbReference type="OrthoDB" id="331341at2759"/>
<dbReference type="SUPFAM" id="SSF55277">
    <property type="entry name" value="GYF domain"/>
    <property type="match status" value="1"/>
</dbReference>
<dbReference type="AlphaFoldDB" id="C5FVP1"/>
<feature type="compositionally biased region" description="Basic and acidic residues" evidence="1">
    <location>
        <begin position="119"/>
        <end position="133"/>
    </location>
</feature>
<evidence type="ECO:0000259" key="2">
    <source>
        <dbReference type="PROSITE" id="PS50829"/>
    </source>
</evidence>
<dbReference type="STRING" id="554155.C5FVP1"/>
<dbReference type="Proteomes" id="UP000002035">
    <property type="component" value="Unassembled WGS sequence"/>
</dbReference>
<feature type="compositionally biased region" description="Basic and acidic residues" evidence="1">
    <location>
        <begin position="246"/>
        <end position="265"/>
    </location>
</feature>
<dbReference type="PROSITE" id="PS50829">
    <property type="entry name" value="GYF"/>
    <property type="match status" value="1"/>
</dbReference>
<dbReference type="EMBL" id="DS995706">
    <property type="protein sequence ID" value="EEQ33975.1"/>
    <property type="molecule type" value="Genomic_DNA"/>
</dbReference>
<dbReference type="InterPro" id="IPR003169">
    <property type="entry name" value="GYF"/>
</dbReference>
<evidence type="ECO:0000256" key="1">
    <source>
        <dbReference type="SAM" id="MobiDB-lite"/>
    </source>
</evidence>
<dbReference type="GO" id="GO:0005682">
    <property type="term" value="C:U5 snRNP"/>
    <property type="evidence" value="ECO:0007669"/>
    <property type="project" value="InterPro"/>
</dbReference>
<keyword evidence="4" id="KW-1185">Reference proteome</keyword>
<name>C5FVP1_ARTOC</name>
<dbReference type="eggNOG" id="KOG2950">
    <property type="taxonomic scope" value="Eukaryota"/>
</dbReference>
<evidence type="ECO:0000313" key="3">
    <source>
        <dbReference type="EMBL" id="EEQ33975.1"/>
    </source>
</evidence>
<accession>C5FVP1</accession>
<evidence type="ECO:0000313" key="4">
    <source>
        <dbReference type="Proteomes" id="UP000002035"/>
    </source>
</evidence>
<feature type="region of interest" description="Disordered" evidence="1">
    <location>
        <begin position="246"/>
        <end position="269"/>
    </location>
</feature>
<dbReference type="InterPro" id="IPR039905">
    <property type="entry name" value="CD2BP2/Lin1"/>
</dbReference>
<gene>
    <name evidence="3" type="ORF">MCYG_06794</name>
</gene>
<sequence>MSSSFTRPKRGGEDDDSDGVPQSSSKKPRFDVRNPSALAPDALEEDAVLDADEIGHRGQRVRRNAVKVEGFESDSENEGFDARAEARSKAKKRENRAADDDDMFAELEEDFGEDDDEENRDRLRDKKQVRFLETDEIEGQVNSSRAGRKVTLDTRSASGKGKGRAVDEEDDDDSGSDVGDEVRAALPADVDKELGAGGKKQHAPLLDAFNMRAEHEDGRFDDAGNYVRKAMDPDAIHDSWLEGVSKKDMRKAREAAEKREEERRKQSLAADKVLTSDILKTLIQHLDRGETILEALGRLGKGLKNRPKWQSKNKRNHKKPNGTTEDVEMQEKDPAEAQKRRAVEEITEAADLLLSRGQTDIYDTERELLTRLYQRETGEQWVDPPRPEMVVDDGGGSNETWEFRWSDARDGGIIHGPYDRATMQSWSSAGYFAGGGAEFKITGSSDPWKPGDPFS</sequence>
<dbReference type="GeneID" id="9222220"/>
<dbReference type="PANTHER" id="PTHR13138">
    <property type="entry name" value="PROTEIN LIN1"/>
    <property type="match status" value="1"/>
</dbReference>
<protein>
    <submittedName>
        <fullName evidence="3">LIN1-like protein</fullName>
    </submittedName>
</protein>
<feature type="region of interest" description="Disordered" evidence="1">
    <location>
        <begin position="1"/>
        <end position="181"/>
    </location>
</feature>
<dbReference type="InterPro" id="IPR035445">
    <property type="entry name" value="GYF-like_dom_sf"/>
</dbReference>
<proteinExistence type="predicted"/>
<feature type="compositionally biased region" description="Acidic residues" evidence="1">
    <location>
        <begin position="99"/>
        <end position="118"/>
    </location>
</feature>
<feature type="region of interest" description="Disordered" evidence="1">
    <location>
        <begin position="303"/>
        <end position="334"/>
    </location>
</feature>
<dbReference type="RefSeq" id="XP_002844830.1">
    <property type="nucleotide sequence ID" value="XM_002844784.1"/>
</dbReference>
<dbReference type="HOGENOM" id="CLU_024456_1_0_1"/>
<feature type="compositionally biased region" description="Acidic residues" evidence="1">
    <location>
        <begin position="42"/>
        <end position="52"/>
    </location>
</feature>
<feature type="compositionally biased region" description="Acidic residues" evidence="1">
    <location>
        <begin position="167"/>
        <end position="179"/>
    </location>
</feature>
<feature type="domain" description="GYF" evidence="2">
    <location>
        <begin position="398"/>
        <end position="455"/>
    </location>
</feature>
<dbReference type="VEuPathDB" id="FungiDB:MCYG_06794"/>
<dbReference type="Pfam" id="PF02213">
    <property type="entry name" value="GYF"/>
    <property type="match status" value="1"/>
</dbReference>
<reference evidence="4" key="1">
    <citation type="journal article" date="2012" name="MBio">
        <title>Comparative genome analysis of Trichophyton rubrum and related dermatophytes reveals candidate genes involved in infection.</title>
        <authorList>
            <person name="Martinez D.A."/>
            <person name="Oliver B.G."/>
            <person name="Graeser Y."/>
            <person name="Goldberg J.M."/>
            <person name="Li W."/>
            <person name="Martinez-Rossi N.M."/>
            <person name="Monod M."/>
            <person name="Shelest E."/>
            <person name="Barton R.C."/>
            <person name="Birch E."/>
            <person name="Brakhage A.A."/>
            <person name="Chen Z."/>
            <person name="Gurr S.J."/>
            <person name="Heiman D."/>
            <person name="Heitman J."/>
            <person name="Kosti I."/>
            <person name="Rossi A."/>
            <person name="Saif S."/>
            <person name="Samalova M."/>
            <person name="Saunders C.W."/>
            <person name="Shea T."/>
            <person name="Summerbell R.C."/>
            <person name="Xu J."/>
            <person name="Young S."/>
            <person name="Zeng Q."/>
            <person name="Birren B.W."/>
            <person name="Cuomo C.A."/>
            <person name="White T.C."/>
        </authorList>
    </citation>
    <scope>NUCLEOTIDE SEQUENCE [LARGE SCALE GENOMIC DNA]</scope>
    <source>
        <strain evidence="4">ATCC MYA-4605 / CBS 113480</strain>
    </source>
</reference>